<comment type="similarity">
    <text evidence="2">Belongs to the methyl-accepting chemotaxis (MCP) protein family.</text>
</comment>
<reference evidence="6 7" key="1">
    <citation type="submission" date="2019-10" db="EMBL/GenBank/DDBJ databases">
        <title>Extracellular Electron Transfer in a Candidatus Methanoperedens spp. Enrichment Culture.</title>
        <authorList>
            <person name="Berger S."/>
            <person name="Rangel Shaw D."/>
            <person name="Berben T."/>
            <person name="In 'T Zandt M."/>
            <person name="Frank J."/>
            <person name="Reimann J."/>
            <person name="Jetten M.S.M."/>
            <person name="Welte C.U."/>
        </authorList>
    </citation>
    <scope>NUCLEOTIDE SEQUENCE [LARGE SCALE GENOMIC DNA]</scope>
    <source>
        <strain evidence="6">SB12</strain>
    </source>
</reference>
<feature type="transmembrane region" description="Helical" evidence="4">
    <location>
        <begin position="60"/>
        <end position="79"/>
    </location>
</feature>
<dbReference type="InterPro" id="IPR051310">
    <property type="entry name" value="MCP_chemotaxis"/>
</dbReference>
<protein>
    <submittedName>
        <fullName evidence="6">Methyl-accepting chemotaxis protein</fullName>
    </submittedName>
</protein>
<organism evidence="6 7">
    <name type="scientific">Leptonema illini</name>
    <dbReference type="NCBI Taxonomy" id="183"/>
    <lineage>
        <taxon>Bacteria</taxon>
        <taxon>Pseudomonadati</taxon>
        <taxon>Spirochaetota</taxon>
        <taxon>Spirochaetia</taxon>
        <taxon>Leptospirales</taxon>
        <taxon>Leptospiraceae</taxon>
        <taxon>Leptonema</taxon>
    </lineage>
</organism>
<evidence type="ECO:0000313" key="6">
    <source>
        <dbReference type="EMBL" id="KAB2931346.1"/>
    </source>
</evidence>
<name>A0A833LWR3_9LEPT</name>
<feature type="domain" description="Methyl-accepting transducer" evidence="5">
    <location>
        <begin position="238"/>
        <end position="502"/>
    </location>
</feature>
<comment type="caution">
    <text evidence="6">The sequence shown here is derived from an EMBL/GenBank/DDBJ whole genome shotgun (WGS) entry which is preliminary data.</text>
</comment>
<evidence type="ECO:0000256" key="4">
    <source>
        <dbReference type="SAM" id="Phobius"/>
    </source>
</evidence>
<dbReference type="EMBL" id="WBUI01000014">
    <property type="protein sequence ID" value="KAB2931346.1"/>
    <property type="molecule type" value="Genomic_DNA"/>
</dbReference>
<evidence type="ECO:0000256" key="3">
    <source>
        <dbReference type="PROSITE-ProRule" id="PRU00284"/>
    </source>
</evidence>
<evidence type="ECO:0000256" key="2">
    <source>
        <dbReference type="ARBA" id="ARBA00029447"/>
    </source>
</evidence>
<dbReference type="Gene3D" id="1.10.287.950">
    <property type="entry name" value="Methyl-accepting chemotaxis protein"/>
    <property type="match status" value="1"/>
</dbReference>
<dbReference type="AlphaFoldDB" id="A0A833LWR3"/>
<dbReference type="GO" id="GO:0007165">
    <property type="term" value="P:signal transduction"/>
    <property type="evidence" value="ECO:0007669"/>
    <property type="project" value="UniProtKB-KW"/>
</dbReference>
<dbReference type="PANTHER" id="PTHR43531:SF11">
    <property type="entry name" value="METHYL-ACCEPTING CHEMOTAXIS PROTEIN 3"/>
    <property type="match status" value="1"/>
</dbReference>
<dbReference type="PROSITE" id="PS50111">
    <property type="entry name" value="CHEMOTAXIS_TRANSDUC_2"/>
    <property type="match status" value="1"/>
</dbReference>
<dbReference type="InterPro" id="IPR004089">
    <property type="entry name" value="MCPsignal_dom"/>
</dbReference>
<sequence length="534" mass="58318">MNMLKRSAPGSTDGRSEAFSIEEILASGPTMINRIRIGFFFLLLASLVLSYEQSTDLQNLAYLIGVLTLGGVGVLNLLFRKRLPKSAPFLSVVIDASTLGVVMLIAATTDRDMSSGVIRQQVLYAISVVFIVYSGLLLHPRFVYLIGILTVIFQALVIGNAAFQGVQFTEDPVLVLSPGYASISEQVLKLVFLLMIAFVNGRVIRIFESLRSAEERKIEAVRQSEQALQDGRSRMLQTASSLSEKARHLRAFADEFFDVVTQHASAFEEIGSTMTQFVSQLHNSGETVRHQLTRIERVATDISSLRGLIDGLTKRSGEINGRIGSVRESTTSVARFVVELEKALDSVTESFRSVDEVTDIMAEVAERTNLLALNASIEAARAGEVGRGFAVVAQEVSKLADSSGKNAGRISEIVEESSRHVASGQNTARAASERVQFQDREFSSFLESFESLQKMLTEQIRLNDGFLESLSEIRTLSTGIEAATTEQRTGASAIQQSLDQLIESMNTLLSKGGLLSSTIHSLEEESRSLTGESQ</sequence>
<dbReference type="Pfam" id="PF00015">
    <property type="entry name" value="MCPsignal"/>
    <property type="match status" value="1"/>
</dbReference>
<gene>
    <name evidence="6" type="ORF">F9K24_13990</name>
</gene>
<feature type="transmembrane region" description="Helical" evidence="4">
    <location>
        <begin position="121"/>
        <end position="138"/>
    </location>
</feature>
<evidence type="ECO:0000256" key="1">
    <source>
        <dbReference type="ARBA" id="ARBA00022500"/>
    </source>
</evidence>
<proteinExistence type="inferred from homology"/>
<dbReference type="GO" id="GO:0006935">
    <property type="term" value="P:chemotaxis"/>
    <property type="evidence" value="ECO:0007669"/>
    <property type="project" value="UniProtKB-KW"/>
</dbReference>
<evidence type="ECO:0000313" key="7">
    <source>
        <dbReference type="Proteomes" id="UP000460298"/>
    </source>
</evidence>
<feature type="transmembrane region" description="Helical" evidence="4">
    <location>
        <begin position="37"/>
        <end position="54"/>
    </location>
</feature>
<evidence type="ECO:0000259" key="5">
    <source>
        <dbReference type="PROSITE" id="PS50111"/>
    </source>
</evidence>
<feature type="transmembrane region" description="Helical" evidence="4">
    <location>
        <begin position="186"/>
        <end position="207"/>
    </location>
</feature>
<dbReference type="SUPFAM" id="SSF58104">
    <property type="entry name" value="Methyl-accepting chemotaxis protein (MCP) signaling domain"/>
    <property type="match status" value="1"/>
</dbReference>
<feature type="transmembrane region" description="Helical" evidence="4">
    <location>
        <begin position="145"/>
        <end position="166"/>
    </location>
</feature>
<dbReference type="PANTHER" id="PTHR43531">
    <property type="entry name" value="PROTEIN ICFG"/>
    <property type="match status" value="1"/>
</dbReference>
<keyword evidence="4" id="KW-0812">Transmembrane</keyword>
<dbReference type="GO" id="GO:0005886">
    <property type="term" value="C:plasma membrane"/>
    <property type="evidence" value="ECO:0007669"/>
    <property type="project" value="TreeGrafter"/>
</dbReference>
<keyword evidence="4" id="KW-0472">Membrane</keyword>
<keyword evidence="1" id="KW-0145">Chemotaxis</keyword>
<accession>A0A833LWR3</accession>
<dbReference type="SMART" id="SM00283">
    <property type="entry name" value="MA"/>
    <property type="match status" value="1"/>
</dbReference>
<dbReference type="GO" id="GO:0004888">
    <property type="term" value="F:transmembrane signaling receptor activity"/>
    <property type="evidence" value="ECO:0007669"/>
    <property type="project" value="TreeGrafter"/>
</dbReference>
<keyword evidence="3" id="KW-0807">Transducer</keyword>
<dbReference type="Proteomes" id="UP000460298">
    <property type="component" value="Unassembled WGS sequence"/>
</dbReference>
<feature type="transmembrane region" description="Helical" evidence="4">
    <location>
        <begin position="86"/>
        <end position="109"/>
    </location>
</feature>
<keyword evidence="4" id="KW-1133">Transmembrane helix</keyword>